<reference evidence="2 3" key="1">
    <citation type="journal article" date="2018" name="IMA Fungus">
        <title>IMA Genome-F 9: Draft genome sequence of Annulohypoxylon stygium, Aspergillus mulundensis, Berkeleyomyces basicola (syn. Thielaviopsis basicola), Ceratocystis smalleyi, two Cercospora beticola strains, Coleophoma cylindrospora, Fusarium fracticaudum, Phialophora cf. hyalina, and Morchella septimelata.</title>
        <authorList>
            <person name="Wingfield B.D."/>
            <person name="Bills G.F."/>
            <person name="Dong Y."/>
            <person name="Huang W."/>
            <person name="Nel W.J."/>
            <person name="Swalarsk-Parry B.S."/>
            <person name="Vaghefi N."/>
            <person name="Wilken P.M."/>
            <person name="An Z."/>
            <person name="de Beer Z.W."/>
            <person name="De Vos L."/>
            <person name="Chen L."/>
            <person name="Duong T.A."/>
            <person name="Gao Y."/>
            <person name="Hammerbacher A."/>
            <person name="Kikkert J.R."/>
            <person name="Li Y."/>
            <person name="Li H."/>
            <person name="Li K."/>
            <person name="Li Q."/>
            <person name="Liu X."/>
            <person name="Ma X."/>
            <person name="Naidoo K."/>
            <person name="Pethybridge S.J."/>
            <person name="Sun J."/>
            <person name="Steenkamp E.T."/>
            <person name="van der Nest M.A."/>
            <person name="van Wyk S."/>
            <person name="Wingfield M.J."/>
            <person name="Xiong C."/>
            <person name="Yue Q."/>
            <person name="Zhang X."/>
        </authorList>
    </citation>
    <scope>NUCLEOTIDE SEQUENCE [LARGE SCALE GENOMIC DNA]</scope>
    <source>
        <strain evidence="2 3">BP5796</strain>
    </source>
</reference>
<evidence type="ECO:0000313" key="2">
    <source>
        <dbReference type="EMBL" id="RDW75588.1"/>
    </source>
</evidence>
<evidence type="ECO:0008006" key="4">
    <source>
        <dbReference type="Google" id="ProtNLM"/>
    </source>
</evidence>
<dbReference type="AlphaFoldDB" id="A0A3D8RNQ7"/>
<proteinExistence type="predicted"/>
<accession>A0A3D8RNQ7</accession>
<dbReference type="GO" id="GO:0005739">
    <property type="term" value="C:mitochondrion"/>
    <property type="evidence" value="ECO:0007669"/>
    <property type="project" value="TreeGrafter"/>
</dbReference>
<comment type="caution">
    <text evidence="2">The sequence shown here is derived from an EMBL/GenBank/DDBJ whole genome shotgun (WGS) entry which is preliminary data.</text>
</comment>
<dbReference type="SUPFAM" id="SSF52540">
    <property type="entry name" value="P-loop containing nucleoside triphosphate hydrolases"/>
    <property type="match status" value="1"/>
</dbReference>
<keyword evidence="3" id="KW-1185">Reference proteome</keyword>
<evidence type="ECO:0000313" key="3">
    <source>
        <dbReference type="Proteomes" id="UP000256328"/>
    </source>
</evidence>
<name>A0A3D8RNQ7_9HELO</name>
<feature type="compositionally biased region" description="Basic residues" evidence="1">
    <location>
        <begin position="639"/>
        <end position="658"/>
    </location>
</feature>
<dbReference type="EMBL" id="PDLN01000009">
    <property type="protein sequence ID" value="RDW75588.1"/>
    <property type="molecule type" value="Genomic_DNA"/>
</dbReference>
<evidence type="ECO:0000256" key="1">
    <source>
        <dbReference type="SAM" id="MobiDB-lite"/>
    </source>
</evidence>
<dbReference type="PANTHER" id="PTHR46434:SF1">
    <property type="entry name" value="GENETIC INTERACTOR OF PROHIBITINS 3, MITOCHONDRIAL"/>
    <property type="match status" value="1"/>
</dbReference>
<dbReference type="Proteomes" id="UP000256328">
    <property type="component" value="Unassembled WGS sequence"/>
</dbReference>
<dbReference type="InterPro" id="IPR050896">
    <property type="entry name" value="Mito_lipid_metab_GTPase"/>
</dbReference>
<organism evidence="2 3">
    <name type="scientific">Coleophoma crateriformis</name>
    <dbReference type="NCBI Taxonomy" id="565419"/>
    <lineage>
        <taxon>Eukaryota</taxon>
        <taxon>Fungi</taxon>
        <taxon>Dikarya</taxon>
        <taxon>Ascomycota</taxon>
        <taxon>Pezizomycotina</taxon>
        <taxon>Leotiomycetes</taxon>
        <taxon>Helotiales</taxon>
        <taxon>Dermateaceae</taxon>
        <taxon>Coleophoma</taxon>
    </lineage>
</organism>
<protein>
    <recommendedName>
        <fullName evidence="4">Genetic interactor of prohibitins 3, mitochondrial</fullName>
    </recommendedName>
</protein>
<dbReference type="OrthoDB" id="1696305at2759"/>
<gene>
    <name evidence="2" type="ORF">BP5796_06409</name>
</gene>
<sequence length="664" mass="73430">MSIRAGGIRLSRHGLRSLELPEFLCPALRHVNILYLDRSGERNSTAPCIQRRHASSAIPRTDSSTIALPQPKSLRKLPQQCAGCGALSQTVDAEEPGYYSLGRRSVKDFLVDKSAQKGKEESAVVEAAFQNINSEVLGSLGLEQLKPAAIRTVEVPICDRCHRLKHHDTGVSIHHPSVRSLQDTILESPHKYNHIYHVIDAADFPMSLVPGLHKLLHLTPQRSLNRRSKGGRFYHGRKTEVSFIITRSDLLAPLKSQVDTMMPYLIEVLRDALGKSGRDVRLGNVRCVSAIRGWWTKELKEDIWSRGGGGWLVGKVNVGKSQLFHDVFPKGRRGTIQSPGIITASPRAGMEDLTAEVEDMKIEDEPLFDEEHIDTSTLLPPQQPETDYPTMPLVSSLPGTTASPIRVPFGNGKGELIDLPGLSRGDLELYVKEEHRPSLVMRSRVRPEQQVIKPGQSLLLGGLIRITPTTPDLIFLGYVFTPIQPHLTATEKAIGTQTQVRESGIENIGMPGVGEKIASAGTFYLKWDVTKQRTGPITARDAAAIKVDRLPYRVLSTDILIEGCGWVELVAQVRKRPGEMSKSRNSNTDIKVDEADEMDGIDPQWPAVEVFTPEGKFVGSRRPMNAWLLSTKKLGQVRVKGRPRQSMKGVKKAVKKSARTTEGV</sequence>
<dbReference type="PANTHER" id="PTHR46434">
    <property type="entry name" value="GENETIC INTERACTOR OF PROHIBITINS 3, MITOCHONDRIAL"/>
    <property type="match status" value="1"/>
</dbReference>
<feature type="region of interest" description="Disordered" evidence="1">
    <location>
        <begin position="638"/>
        <end position="664"/>
    </location>
</feature>
<dbReference type="Gene3D" id="3.40.50.300">
    <property type="entry name" value="P-loop containing nucleotide triphosphate hydrolases"/>
    <property type="match status" value="1"/>
</dbReference>
<dbReference type="InterPro" id="IPR027417">
    <property type="entry name" value="P-loop_NTPase"/>
</dbReference>